<dbReference type="InterPro" id="IPR006311">
    <property type="entry name" value="TAT_signal"/>
</dbReference>
<feature type="chain" id="PRO_5007155116" evidence="3">
    <location>
        <begin position="29"/>
        <end position="676"/>
    </location>
</feature>
<dbReference type="InterPro" id="IPR007253">
    <property type="entry name" value="Cell_wall-bd_2"/>
</dbReference>
<dbReference type="AlphaFoldDB" id="A0A117R511"/>
<dbReference type="PROSITE" id="PS51318">
    <property type="entry name" value="TAT"/>
    <property type="match status" value="1"/>
</dbReference>
<dbReference type="Pfam" id="PF07676">
    <property type="entry name" value="PD40"/>
    <property type="match status" value="2"/>
</dbReference>
<name>A0A117R511_9ACTN</name>
<keyword evidence="3" id="KW-0732">Signal</keyword>
<dbReference type="PANTHER" id="PTHR36842:SF1">
    <property type="entry name" value="PROTEIN TOLB"/>
    <property type="match status" value="1"/>
</dbReference>
<evidence type="ECO:0000256" key="1">
    <source>
        <dbReference type="ARBA" id="ARBA00009820"/>
    </source>
</evidence>
<dbReference type="EMBL" id="LMWV01000002">
    <property type="protein sequence ID" value="KUN71486.1"/>
    <property type="molecule type" value="Genomic_DNA"/>
</dbReference>
<evidence type="ECO:0000313" key="4">
    <source>
        <dbReference type="EMBL" id="KUN71486.1"/>
    </source>
</evidence>
<feature type="region of interest" description="Disordered" evidence="2">
    <location>
        <begin position="655"/>
        <end position="676"/>
    </location>
</feature>
<gene>
    <name evidence="4" type="ORF">AQJ54_01620</name>
</gene>
<dbReference type="Gene3D" id="2.120.10.30">
    <property type="entry name" value="TolB, C-terminal domain"/>
    <property type="match status" value="1"/>
</dbReference>
<dbReference type="Gene3D" id="3.40.50.12090">
    <property type="match status" value="1"/>
</dbReference>
<dbReference type="SUPFAM" id="SSF69304">
    <property type="entry name" value="Tricorn protease N-terminal domain"/>
    <property type="match status" value="1"/>
</dbReference>
<protein>
    <submittedName>
        <fullName evidence="4">Uncharacterized protein</fullName>
    </submittedName>
</protein>
<evidence type="ECO:0000313" key="5">
    <source>
        <dbReference type="Proteomes" id="UP000054375"/>
    </source>
</evidence>
<comment type="caution">
    <text evidence="4">The sequence shown here is derived from an EMBL/GenBank/DDBJ whole genome shotgun (WGS) entry which is preliminary data.</text>
</comment>
<keyword evidence="5" id="KW-1185">Reference proteome</keyword>
<evidence type="ECO:0000256" key="3">
    <source>
        <dbReference type="SAM" id="SignalP"/>
    </source>
</evidence>
<evidence type="ECO:0000256" key="2">
    <source>
        <dbReference type="SAM" id="MobiDB-lite"/>
    </source>
</evidence>
<accession>A0A117R511</accession>
<dbReference type="InterPro" id="IPR011659">
    <property type="entry name" value="WD40"/>
</dbReference>
<dbReference type="Pfam" id="PF04122">
    <property type="entry name" value="CW_binding_2"/>
    <property type="match status" value="3"/>
</dbReference>
<dbReference type="PANTHER" id="PTHR36842">
    <property type="entry name" value="PROTEIN TOLB HOMOLOG"/>
    <property type="match status" value="1"/>
</dbReference>
<reference evidence="4 5" key="1">
    <citation type="submission" date="2015-10" db="EMBL/GenBank/DDBJ databases">
        <title>Draft genome sequence of Streptomyces griseorubiginosus DSM 40469, type strain for the species Streptomyces griseorubiginosus.</title>
        <authorList>
            <person name="Ruckert C."/>
            <person name="Winkler A."/>
            <person name="Kalinowski J."/>
            <person name="Kampfer P."/>
            <person name="Glaeser S."/>
        </authorList>
    </citation>
    <scope>NUCLEOTIDE SEQUENCE [LARGE SCALE GENOMIC DNA]</scope>
    <source>
        <strain evidence="4 5">DSM 40469</strain>
    </source>
</reference>
<dbReference type="InterPro" id="IPR011042">
    <property type="entry name" value="6-blade_b-propeller_TolB-like"/>
</dbReference>
<organism evidence="4 5">
    <name type="scientific">Streptomyces griseorubiginosus</name>
    <dbReference type="NCBI Taxonomy" id="67304"/>
    <lineage>
        <taxon>Bacteria</taxon>
        <taxon>Bacillati</taxon>
        <taxon>Actinomycetota</taxon>
        <taxon>Actinomycetes</taxon>
        <taxon>Kitasatosporales</taxon>
        <taxon>Streptomycetaceae</taxon>
        <taxon>Streptomyces</taxon>
    </lineage>
</organism>
<sequence length="676" mass="69941">MRRRAAALATATALAAVGALAAAPGATADDAGPWPGTEGRILTDGPVLVDTATGKQTAVPNTAGWYAAWAPDGSRLVTSWSQITSIRPSGGSKFDLPWAEGMRSSAQYQDLAFWWGGRYVVFSTGGQLAYGPSDASWAPRPLLSSALEPSTVCDTDPTVSPSGKVAFERRINYGCYDNAGVYVYDPTAKTVKRVLADAGQPAYSPDGTKLAFVRKDADGKQQIFTAKADGTGVQQLTTGPGYVANPSWSPTGKRIVFDAHTTGDSSDVQTTEYADVATGERTAVPGTPQGSNPSWQPLRKNDTARIWGSGSTPTPVAASRWTWNKVGQHVPGLMDAKAAVLTNQDSTAYALTAPALAGKKQGPVLATPKGGLSAAVKAELKRVLKRGANVYLLGNTSVLSSAVTSQVKALGFTPKRLTGADRFATSVAVAKTITTSPKYVFLASGTDAYASLPAAAAAGADGTGSAGGLVLTNGKSLTSSVKSYLNGLNPNKTMVIPVGADARYALTHTNFSRWPSTYSYYPISGKTRAALSVAVAKFWWTTPSNVALAYSSSWRDGLSAAGAMNVFGPVLWTSRASLSSEVTSYLLRESASTNTVVAFGGTGNLSASTLASAGASVAANSAQVVYTPFRNGDEPASSRAAALRTGGDATLNATAARTGPVGADPHLESLRTVQHQ</sequence>
<comment type="similarity">
    <text evidence="1">Belongs to the TolB family.</text>
</comment>
<proteinExistence type="inferred from homology"/>
<dbReference type="Proteomes" id="UP000054375">
    <property type="component" value="Unassembled WGS sequence"/>
</dbReference>
<feature type="signal peptide" evidence="3">
    <location>
        <begin position="1"/>
        <end position="28"/>
    </location>
</feature>